<protein>
    <submittedName>
        <fullName evidence="1">Pentatricopeptide repeat-containing protein</fullName>
    </submittedName>
</protein>
<dbReference type="Proteomes" id="UP000187203">
    <property type="component" value="Unassembled WGS sequence"/>
</dbReference>
<reference evidence="2" key="1">
    <citation type="submission" date="2013-09" db="EMBL/GenBank/DDBJ databases">
        <title>Corchorus olitorius genome sequencing.</title>
        <authorList>
            <person name="Alam M."/>
            <person name="Haque M.S."/>
            <person name="Islam M.S."/>
            <person name="Emdad E.M."/>
            <person name="Islam M.M."/>
            <person name="Ahmed B."/>
            <person name="Halim A."/>
            <person name="Hossen Q.M.M."/>
            <person name="Hossain M.Z."/>
            <person name="Ahmed R."/>
            <person name="Khan M.M."/>
            <person name="Islam R."/>
            <person name="Rashid M.M."/>
            <person name="Khan S.A."/>
            <person name="Rahman M.S."/>
            <person name="Alam M."/>
            <person name="Yahiya A.S."/>
            <person name="Khan M.S."/>
            <person name="Azam M.S."/>
            <person name="Haque T."/>
            <person name="Lashkar M.Z.H."/>
            <person name="Akhand A.I."/>
            <person name="Morshed G."/>
            <person name="Roy S."/>
            <person name="Uddin K.S."/>
            <person name="Rabeya T."/>
            <person name="Hossain A.S."/>
            <person name="Chowdhury A."/>
            <person name="Snigdha A.R."/>
            <person name="Mortoza M.S."/>
            <person name="Matin S.A."/>
            <person name="Hoque S.M.E."/>
            <person name="Islam M.K."/>
            <person name="Roy D.K."/>
            <person name="Haider R."/>
            <person name="Moosa M.M."/>
            <person name="Elias S.M."/>
            <person name="Hasan A.M."/>
            <person name="Jahan S."/>
            <person name="Shafiuddin M."/>
            <person name="Mahmood N."/>
            <person name="Shommy N.S."/>
        </authorList>
    </citation>
    <scope>NUCLEOTIDE SEQUENCE [LARGE SCALE GENOMIC DNA]</scope>
    <source>
        <strain evidence="2">cv. O-4</strain>
    </source>
</reference>
<gene>
    <name evidence="1" type="ORF">COLO4_04006</name>
</gene>
<keyword evidence="2" id="KW-1185">Reference proteome</keyword>
<sequence>MRRVRIPLLSIADTLYRSKYRGHGRSNVTVKLDLYRTVATINVCHGNVEIDGGKGD</sequence>
<proteinExistence type="predicted"/>
<evidence type="ECO:0000313" key="2">
    <source>
        <dbReference type="Proteomes" id="UP000187203"/>
    </source>
</evidence>
<name>A0A1R3KVM9_9ROSI</name>
<accession>A0A1R3KVM9</accession>
<dbReference type="AlphaFoldDB" id="A0A1R3KVM9"/>
<organism evidence="1 2">
    <name type="scientific">Corchorus olitorius</name>
    <dbReference type="NCBI Taxonomy" id="93759"/>
    <lineage>
        <taxon>Eukaryota</taxon>
        <taxon>Viridiplantae</taxon>
        <taxon>Streptophyta</taxon>
        <taxon>Embryophyta</taxon>
        <taxon>Tracheophyta</taxon>
        <taxon>Spermatophyta</taxon>
        <taxon>Magnoliopsida</taxon>
        <taxon>eudicotyledons</taxon>
        <taxon>Gunneridae</taxon>
        <taxon>Pentapetalae</taxon>
        <taxon>rosids</taxon>
        <taxon>malvids</taxon>
        <taxon>Malvales</taxon>
        <taxon>Malvaceae</taxon>
        <taxon>Grewioideae</taxon>
        <taxon>Apeibeae</taxon>
        <taxon>Corchorus</taxon>
    </lineage>
</organism>
<comment type="caution">
    <text evidence="1">The sequence shown here is derived from an EMBL/GenBank/DDBJ whole genome shotgun (WGS) entry which is preliminary data.</text>
</comment>
<evidence type="ECO:0000313" key="1">
    <source>
        <dbReference type="EMBL" id="OMP11132.1"/>
    </source>
</evidence>
<dbReference type="EMBL" id="AWUE01010918">
    <property type="protein sequence ID" value="OMP11132.1"/>
    <property type="molecule type" value="Genomic_DNA"/>
</dbReference>